<accession>A0A8H7P3D8</accession>
<evidence type="ECO:0000256" key="1">
    <source>
        <dbReference type="ARBA" id="ARBA00010126"/>
    </source>
</evidence>
<name>A0A8H7P3D8_9APHY</name>
<dbReference type="EMBL" id="JADOXO010000072">
    <property type="protein sequence ID" value="KAF9815304.1"/>
    <property type="molecule type" value="Genomic_DNA"/>
</dbReference>
<dbReference type="PANTHER" id="PTHR47845">
    <property type="entry name" value="NUCLEAR SPECKLE SPLICING REGULATORY PROTEIN 1 HOMOLOG"/>
    <property type="match status" value="1"/>
</dbReference>
<evidence type="ECO:0000259" key="4">
    <source>
        <dbReference type="Pfam" id="PF09745"/>
    </source>
</evidence>
<evidence type="ECO:0000313" key="5">
    <source>
        <dbReference type="EMBL" id="KAF9815304.1"/>
    </source>
</evidence>
<feature type="compositionally biased region" description="Low complexity" evidence="3">
    <location>
        <begin position="8"/>
        <end position="18"/>
    </location>
</feature>
<reference evidence="5" key="2">
    <citation type="journal article" name="Front. Microbiol.">
        <title>Degradative Capacity of Two Strains of Rhodonia placenta: From Phenotype to Genotype.</title>
        <authorList>
            <person name="Kolle M."/>
            <person name="Horta M.A.C."/>
            <person name="Nowrousian M."/>
            <person name="Ohm R.A."/>
            <person name="Benz J.P."/>
            <person name="Pilgard A."/>
        </authorList>
    </citation>
    <scope>NUCLEOTIDE SEQUENCE</scope>
    <source>
        <strain evidence="5">FPRL280</strain>
    </source>
</reference>
<protein>
    <recommendedName>
        <fullName evidence="4">Nuclear speckle splicing regulatory protein 1 N-terminal domain-containing protein</fullName>
    </recommendedName>
</protein>
<dbReference type="AlphaFoldDB" id="A0A8H7P3D8"/>
<feature type="compositionally biased region" description="Polar residues" evidence="3">
    <location>
        <begin position="293"/>
        <end position="303"/>
    </location>
</feature>
<proteinExistence type="inferred from homology"/>
<comment type="similarity">
    <text evidence="1">Belongs to the NSRP1 family.</text>
</comment>
<reference evidence="5" key="1">
    <citation type="submission" date="2020-11" db="EMBL/GenBank/DDBJ databases">
        <authorList>
            <person name="Koelle M."/>
            <person name="Horta M.A.C."/>
            <person name="Nowrousian M."/>
            <person name="Ohm R.A."/>
            <person name="Benz P."/>
            <person name="Pilgard A."/>
        </authorList>
    </citation>
    <scope>NUCLEOTIDE SEQUENCE</scope>
    <source>
        <strain evidence="5">FPRL280</strain>
    </source>
</reference>
<feature type="region of interest" description="Disordered" evidence="3">
    <location>
        <begin position="374"/>
        <end position="393"/>
    </location>
</feature>
<dbReference type="InterPro" id="IPR018612">
    <property type="entry name" value="NSRP1_N"/>
</dbReference>
<feature type="region of interest" description="Disordered" evidence="3">
    <location>
        <begin position="293"/>
        <end position="312"/>
    </location>
</feature>
<gene>
    <name evidence="5" type="ORF">IEO21_04667</name>
</gene>
<feature type="compositionally biased region" description="Polar residues" evidence="3">
    <location>
        <begin position="210"/>
        <end position="219"/>
    </location>
</feature>
<feature type="region of interest" description="Disordered" evidence="3">
    <location>
        <begin position="1"/>
        <end position="53"/>
    </location>
</feature>
<feature type="compositionally biased region" description="Basic and acidic residues" evidence="3">
    <location>
        <begin position="167"/>
        <end position="183"/>
    </location>
</feature>
<comment type="caution">
    <text evidence="5">The sequence shown here is derived from an EMBL/GenBank/DDBJ whole genome shotgun (WGS) entry which is preliminary data.</text>
</comment>
<dbReference type="GO" id="GO:0000381">
    <property type="term" value="P:regulation of alternative mRNA splicing, via spliceosome"/>
    <property type="evidence" value="ECO:0007669"/>
    <property type="project" value="InterPro"/>
</dbReference>
<feature type="region of interest" description="Disordered" evidence="3">
    <location>
        <begin position="167"/>
        <end position="246"/>
    </location>
</feature>
<evidence type="ECO:0000256" key="2">
    <source>
        <dbReference type="ARBA" id="ARBA00023054"/>
    </source>
</evidence>
<dbReference type="InterPro" id="IPR053246">
    <property type="entry name" value="NS_splicing_regulatory_protein"/>
</dbReference>
<feature type="compositionally biased region" description="Basic and acidic residues" evidence="3">
    <location>
        <begin position="200"/>
        <end position="209"/>
    </location>
</feature>
<dbReference type="PANTHER" id="PTHR47845:SF1">
    <property type="entry name" value="NUCLEAR SPECKLE SPLICING REGULATORY PROTEIN 1 HOMOLOG"/>
    <property type="match status" value="1"/>
</dbReference>
<evidence type="ECO:0000256" key="3">
    <source>
        <dbReference type="SAM" id="MobiDB-lite"/>
    </source>
</evidence>
<evidence type="ECO:0000313" key="6">
    <source>
        <dbReference type="Proteomes" id="UP000639403"/>
    </source>
</evidence>
<dbReference type="Pfam" id="PF09745">
    <property type="entry name" value="NSRP1_N"/>
    <property type="match status" value="1"/>
</dbReference>
<keyword evidence="2" id="KW-0175">Coiled coil</keyword>
<dbReference type="Proteomes" id="UP000639403">
    <property type="component" value="Unassembled WGS sequence"/>
</dbReference>
<sequence length="393" mass="44365">MKVSFSLANNKNKAKAAAPIGDTPSLKRSAAFASLDDDEPVDAAPTASGSGKAAVNKKLVAQNMEISKAVKKQIEAEMKVDSTVFEYDEVYDKMQQAKQRAKEAKEVDAKERKPKYINGLLQTAATRRLDHLRAEEKMIQREREAEGDEYKEKEAFVTQAYKDQMAELRRAEEEEKQRDELEKKRKKDGVGSGMAHFYRKLLEESEQQHEQTVAATTSAPKPAIGPQGPQPNLTITKPANYATKSDLELARQAKQEGKSVELNDDNQIVDKRELLSAGLNLSAPNTRRFGLQTSKANSSSQEEVQTHRAVGTAASWKEIQERRAREVAQQLEEERERTLKERERQEQESINRVIAKRNNEDTLLSAKERYMERKRRRIEEAQADGVPDGTRPG</sequence>
<organism evidence="5 6">
    <name type="scientific">Rhodonia placenta</name>
    <dbReference type="NCBI Taxonomy" id="104341"/>
    <lineage>
        <taxon>Eukaryota</taxon>
        <taxon>Fungi</taxon>
        <taxon>Dikarya</taxon>
        <taxon>Basidiomycota</taxon>
        <taxon>Agaricomycotina</taxon>
        <taxon>Agaricomycetes</taxon>
        <taxon>Polyporales</taxon>
        <taxon>Adustoporiaceae</taxon>
        <taxon>Rhodonia</taxon>
    </lineage>
</organism>
<feature type="domain" description="Nuclear speckle splicing regulatory protein 1 N-terminal" evidence="4">
    <location>
        <begin position="71"/>
        <end position="188"/>
    </location>
</feature>